<evidence type="ECO:0000313" key="3">
    <source>
        <dbReference type="Proteomes" id="UP000326565"/>
    </source>
</evidence>
<accession>A0A5N5X915</accession>
<protein>
    <submittedName>
        <fullName evidence="2">Cupredoxin</fullName>
    </submittedName>
</protein>
<reference evidence="2 3" key="1">
    <citation type="submission" date="2019-04" db="EMBL/GenBank/DDBJ databases">
        <title>Friends and foes A comparative genomics study of 23 Aspergillus species from section Flavi.</title>
        <authorList>
            <consortium name="DOE Joint Genome Institute"/>
            <person name="Kjaerbolling I."/>
            <person name="Vesth T."/>
            <person name="Frisvad J.C."/>
            <person name="Nybo J.L."/>
            <person name="Theobald S."/>
            <person name="Kildgaard S."/>
            <person name="Isbrandt T."/>
            <person name="Kuo A."/>
            <person name="Sato A."/>
            <person name="Lyhne E.K."/>
            <person name="Kogle M.E."/>
            <person name="Wiebenga A."/>
            <person name="Kun R.S."/>
            <person name="Lubbers R.J."/>
            <person name="Makela M.R."/>
            <person name="Barry K."/>
            <person name="Chovatia M."/>
            <person name="Clum A."/>
            <person name="Daum C."/>
            <person name="Haridas S."/>
            <person name="He G."/>
            <person name="LaButti K."/>
            <person name="Lipzen A."/>
            <person name="Mondo S."/>
            <person name="Riley R."/>
            <person name="Salamov A."/>
            <person name="Simmons B.A."/>
            <person name="Magnuson J.K."/>
            <person name="Henrissat B."/>
            <person name="Mortensen U.H."/>
            <person name="Larsen T.O."/>
            <person name="Devries R.P."/>
            <person name="Grigoriev I.V."/>
            <person name="Machida M."/>
            <person name="Baker S.E."/>
            <person name="Andersen M.R."/>
        </authorList>
    </citation>
    <scope>NUCLEOTIDE SEQUENCE [LARGE SCALE GENOMIC DNA]</scope>
    <source>
        <strain evidence="2 3">CBS 151.66</strain>
    </source>
</reference>
<dbReference type="Proteomes" id="UP000326565">
    <property type="component" value="Unassembled WGS sequence"/>
</dbReference>
<feature type="signal peptide" evidence="1">
    <location>
        <begin position="1"/>
        <end position="19"/>
    </location>
</feature>
<dbReference type="InterPro" id="IPR052953">
    <property type="entry name" value="Ser-rich/MCO-related"/>
</dbReference>
<evidence type="ECO:0000256" key="1">
    <source>
        <dbReference type="SAM" id="SignalP"/>
    </source>
</evidence>
<dbReference type="EMBL" id="ML732189">
    <property type="protein sequence ID" value="KAB8075812.1"/>
    <property type="molecule type" value="Genomic_DNA"/>
</dbReference>
<dbReference type="CDD" id="cd00920">
    <property type="entry name" value="Cupredoxin"/>
    <property type="match status" value="1"/>
</dbReference>
<evidence type="ECO:0000313" key="2">
    <source>
        <dbReference type="EMBL" id="KAB8075812.1"/>
    </source>
</evidence>
<dbReference type="InterPro" id="IPR008972">
    <property type="entry name" value="Cupredoxin"/>
</dbReference>
<name>A0A5N5X915_9EURO</name>
<dbReference type="PANTHER" id="PTHR34883">
    <property type="entry name" value="SERINE-RICH PROTEIN, PUTATIVE-RELATED-RELATED"/>
    <property type="match status" value="1"/>
</dbReference>
<dbReference type="PANTHER" id="PTHR34883:SF15">
    <property type="entry name" value="EXTRACELLULAR SERINE-RICH PROTEIN"/>
    <property type="match status" value="1"/>
</dbReference>
<feature type="chain" id="PRO_5025010192" evidence="1">
    <location>
        <begin position="20"/>
        <end position="128"/>
    </location>
</feature>
<organism evidence="2 3">
    <name type="scientific">Aspergillus leporis</name>
    <dbReference type="NCBI Taxonomy" id="41062"/>
    <lineage>
        <taxon>Eukaryota</taxon>
        <taxon>Fungi</taxon>
        <taxon>Dikarya</taxon>
        <taxon>Ascomycota</taxon>
        <taxon>Pezizomycotina</taxon>
        <taxon>Eurotiomycetes</taxon>
        <taxon>Eurotiomycetidae</taxon>
        <taxon>Eurotiales</taxon>
        <taxon>Aspergillaceae</taxon>
        <taxon>Aspergillus</taxon>
        <taxon>Aspergillus subgen. Circumdati</taxon>
    </lineage>
</organism>
<dbReference type="OrthoDB" id="2331100at2759"/>
<sequence>MAGILQYVLWLVLVPAISGVQDNTSTQSVDVGDNGFTYDPDTLTVSPGGKVEFHFYPGNHSVVQAAFSKPCSPMNDGSVFSGFVAPESGESDMVFTLIVNDTDPIWFYCAQVGHCQAGMVGVINPPSV</sequence>
<dbReference type="SUPFAM" id="SSF49503">
    <property type="entry name" value="Cupredoxins"/>
    <property type="match status" value="1"/>
</dbReference>
<proteinExistence type="predicted"/>
<dbReference type="AlphaFoldDB" id="A0A5N5X915"/>
<gene>
    <name evidence="2" type="ORF">BDV29DRAFT_200689</name>
</gene>
<dbReference type="Gene3D" id="2.60.40.420">
    <property type="entry name" value="Cupredoxins - blue copper proteins"/>
    <property type="match status" value="1"/>
</dbReference>
<keyword evidence="3" id="KW-1185">Reference proteome</keyword>
<keyword evidence="1" id="KW-0732">Signal</keyword>